<reference evidence="7 8" key="1">
    <citation type="submission" date="2012-11" db="EMBL/GenBank/DDBJ databases">
        <title>Genome assembly of Thiorhodococcus sp. AK35.</title>
        <authorList>
            <person name="Nupur N."/>
            <person name="Khatri I."/>
            <person name="Subramanian S."/>
            <person name="Pinnaka A."/>
        </authorList>
    </citation>
    <scope>NUCLEOTIDE SEQUENCE [LARGE SCALE GENOMIC DNA]</scope>
    <source>
        <strain evidence="7 8">AK35</strain>
    </source>
</reference>
<dbReference type="Pfam" id="PF05128">
    <property type="entry name" value="DUF697"/>
    <property type="match status" value="1"/>
</dbReference>
<gene>
    <name evidence="7" type="ORF">D779_3685</name>
</gene>
<keyword evidence="3 6" id="KW-1133">Transmembrane helix</keyword>
<feature type="transmembrane region" description="Helical" evidence="6">
    <location>
        <begin position="36"/>
        <end position="62"/>
    </location>
</feature>
<name>W9VT17_9GAMM</name>
<dbReference type="eggNOG" id="COG3597">
    <property type="taxonomic scope" value="Bacteria"/>
</dbReference>
<keyword evidence="4 6" id="KW-0472">Membrane</keyword>
<keyword evidence="2 6" id="KW-0812">Transmembrane</keyword>
<dbReference type="OrthoDB" id="980719at2"/>
<evidence type="ECO:0000313" key="7">
    <source>
        <dbReference type="EMBL" id="EXJ13520.1"/>
    </source>
</evidence>
<evidence type="ECO:0000313" key="8">
    <source>
        <dbReference type="Proteomes" id="UP000019460"/>
    </source>
</evidence>
<comment type="subcellular location">
    <subcellularLocation>
        <location evidence="1">Membrane</location>
        <topology evidence="1">Multi-pass membrane protein</topology>
    </subcellularLocation>
</comment>
<organism evidence="7 8">
    <name type="scientific">Imhoffiella purpurea</name>
    <dbReference type="NCBI Taxonomy" id="1249627"/>
    <lineage>
        <taxon>Bacteria</taxon>
        <taxon>Pseudomonadati</taxon>
        <taxon>Pseudomonadota</taxon>
        <taxon>Gammaproteobacteria</taxon>
        <taxon>Chromatiales</taxon>
        <taxon>Chromatiaceae</taxon>
        <taxon>Imhoffiella</taxon>
    </lineage>
</organism>
<comment type="caution">
    <text evidence="7">The sequence shown here is derived from an EMBL/GenBank/DDBJ whole genome shotgun (WGS) entry which is preliminary data.</text>
</comment>
<feature type="transmembrane region" description="Helical" evidence="6">
    <location>
        <begin position="111"/>
        <end position="130"/>
    </location>
</feature>
<evidence type="ECO:0008006" key="9">
    <source>
        <dbReference type="Google" id="ProtNLM"/>
    </source>
</evidence>
<evidence type="ECO:0000256" key="2">
    <source>
        <dbReference type="ARBA" id="ARBA00022692"/>
    </source>
</evidence>
<evidence type="ECO:0000256" key="1">
    <source>
        <dbReference type="ARBA" id="ARBA00004141"/>
    </source>
</evidence>
<feature type="region of interest" description="Disordered" evidence="5">
    <location>
        <begin position="1"/>
        <end position="21"/>
    </location>
</feature>
<proteinExistence type="predicted"/>
<dbReference type="RefSeq" id="WP_157726455.1">
    <property type="nucleotide sequence ID" value="NZ_AONC01000067.1"/>
</dbReference>
<dbReference type="Proteomes" id="UP000019460">
    <property type="component" value="Unassembled WGS sequence"/>
</dbReference>
<dbReference type="EMBL" id="AONC01000067">
    <property type="protein sequence ID" value="EXJ13520.1"/>
    <property type="molecule type" value="Genomic_DNA"/>
</dbReference>
<evidence type="ECO:0000256" key="3">
    <source>
        <dbReference type="ARBA" id="ARBA00022989"/>
    </source>
</evidence>
<keyword evidence="8" id="KW-1185">Reference proteome</keyword>
<feature type="transmembrane region" description="Helical" evidence="6">
    <location>
        <begin position="83"/>
        <end position="105"/>
    </location>
</feature>
<sequence length="176" mass="19034">MTEANEAIQEQGPEVDAAETEDLSTLERSNRLIRQFVLWSAGGGLIPVPLLDISAIYAAQVTMIAKMTKIYGIPFSEHTFKNLLWPLFGSLGLVPVTTGLVASVMKVVPGIGHLLSSLSMPVMAGAITYATGKIFATHFEAGGTLLDFDPEQMKDHYKALFEEGKHEARQAAETKA</sequence>
<dbReference type="GO" id="GO:0016020">
    <property type="term" value="C:membrane"/>
    <property type="evidence" value="ECO:0007669"/>
    <property type="project" value="UniProtKB-SubCell"/>
</dbReference>
<evidence type="ECO:0000256" key="4">
    <source>
        <dbReference type="ARBA" id="ARBA00023136"/>
    </source>
</evidence>
<protein>
    <recommendedName>
        <fullName evidence="9">GTPase</fullName>
    </recommendedName>
</protein>
<evidence type="ECO:0000256" key="5">
    <source>
        <dbReference type="SAM" id="MobiDB-lite"/>
    </source>
</evidence>
<dbReference type="STRING" id="1249627.D779_3685"/>
<dbReference type="InterPro" id="IPR021147">
    <property type="entry name" value="DUF697"/>
</dbReference>
<accession>W9VT17</accession>
<evidence type="ECO:0000256" key="6">
    <source>
        <dbReference type="SAM" id="Phobius"/>
    </source>
</evidence>
<dbReference type="AlphaFoldDB" id="W9VT17"/>